<reference evidence="3" key="1">
    <citation type="submission" date="2011-06" db="EMBL/GenBank/DDBJ databases">
        <title>Complete genome sequence of Paenibacillus mucilaginosus KNP414.</title>
        <authorList>
            <person name="Wang J."/>
            <person name="Hu S."/>
            <person name="Hu X."/>
            <person name="Zhang B."/>
            <person name="Dong D."/>
            <person name="Zhang S."/>
            <person name="Zhao K."/>
            <person name="Wu D."/>
        </authorList>
    </citation>
    <scope>NUCLEOTIDE SEQUENCE [LARGE SCALE GENOMIC DNA]</scope>
    <source>
        <strain evidence="3">KNP414</strain>
    </source>
</reference>
<accession>F8F6K1</accession>
<proteinExistence type="predicted"/>
<feature type="region of interest" description="Disordered" evidence="1">
    <location>
        <begin position="1"/>
        <end position="67"/>
    </location>
</feature>
<feature type="compositionally biased region" description="Basic and acidic residues" evidence="1">
    <location>
        <begin position="1"/>
        <end position="17"/>
    </location>
</feature>
<dbReference type="Proteomes" id="UP000006620">
    <property type="component" value="Chromosome"/>
</dbReference>
<reference evidence="2 3" key="2">
    <citation type="journal article" date="2013" name="Genome Announc.">
        <title>Genome Sequence of Growth-Improving Paenibacillus mucilaginosus Strain KNP414.</title>
        <authorList>
            <person name="Lu J.J."/>
            <person name="Wang J.F."/>
            <person name="Hu X.F."/>
        </authorList>
    </citation>
    <scope>NUCLEOTIDE SEQUENCE [LARGE SCALE GENOMIC DNA]</scope>
    <source>
        <strain evidence="2 3">KNP414</strain>
    </source>
</reference>
<dbReference type="KEGG" id="pms:KNP414_04424"/>
<dbReference type="AlphaFoldDB" id="F8F6K1"/>
<organism evidence="2 3">
    <name type="scientific">Paenibacillus mucilaginosus (strain KNP414)</name>
    <dbReference type="NCBI Taxonomy" id="1036673"/>
    <lineage>
        <taxon>Bacteria</taxon>
        <taxon>Bacillati</taxon>
        <taxon>Bacillota</taxon>
        <taxon>Bacilli</taxon>
        <taxon>Bacillales</taxon>
        <taxon>Paenibacillaceae</taxon>
        <taxon>Paenibacillus</taxon>
    </lineage>
</organism>
<feature type="compositionally biased region" description="Polar residues" evidence="1">
    <location>
        <begin position="40"/>
        <end position="59"/>
    </location>
</feature>
<dbReference type="EMBL" id="CP002869">
    <property type="protein sequence ID" value="AEI42955.1"/>
    <property type="molecule type" value="Genomic_DNA"/>
</dbReference>
<gene>
    <name evidence="2" type="ordered locus">KNP414_04424</name>
</gene>
<name>F8F6K1_PAEMK</name>
<dbReference type="HOGENOM" id="CLU_2808354_0_0_9"/>
<evidence type="ECO:0000256" key="1">
    <source>
        <dbReference type="SAM" id="MobiDB-lite"/>
    </source>
</evidence>
<protein>
    <submittedName>
        <fullName evidence="2">Uncharacterized protein</fullName>
    </submittedName>
</protein>
<evidence type="ECO:0000313" key="3">
    <source>
        <dbReference type="Proteomes" id="UP000006620"/>
    </source>
</evidence>
<sequence>MDPSNDKLIEEKMRGEKPSWAVPESPADTDRTSGLEEDNVPTNYENSLPSYNDQANFEVQKTPDRLG</sequence>
<evidence type="ECO:0000313" key="2">
    <source>
        <dbReference type="EMBL" id="AEI42955.1"/>
    </source>
</evidence>